<keyword evidence="3" id="KW-1185">Reference proteome</keyword>
<comment type="caution">
    <text evidence="2">The sequence shown here is derived from an EMBL/GenBank/DDBJ whole genome shotgun (WGS) entry which is preliminary data.</text>
</comment>
<protein>
    <submittedName>
        <fullName evidence="2">Uncharacterized protein</fullName>
    </submittedName>
</protein>
<sequence>MKRRWSTRASKASHRRKGCSNRSKAALPAGKASRAQGRRPDRGGAPRGERFRERREGIRIEGGVSCGEKFHGCREGDRIEGALPVGKGFASAGKASGSRRRSCGESFASAGKVSGSRRRFLWEKLRGCREGVRIEGGASCGESFASAGKVSGSRRRFLWEKLRGCREGDRMPRRGLRMKGAP</sequence>
<name>A0ABU6BI98_9BACL</name>
<proteinExistence type="predicted"/>
<feature type="compositionally biased region" description="Basic and acidic residues" evidence="1">
    <location>
        <begin position="38"/>
        <end position="56"/>
    </location>
</feature>
<reference evidence="2 3" key="1">
    <citation type="journal article" date="2014" name="Genome Announc.">
        <title>Draft Genome Sequence of Geobacillus icigianus Strain G1w1T Isolated from Hot Springs in the Valley of Geysers, Kamchatka (Russian Federation).</title>
        <authorList>
            <person name="Bryanskaya A.V."/>
            <person name="Rozanov A.S."/>
            <person name="Logacheva M.D."/>
            <person name="Kotenko A.V."/>
            <person name="Peltek S.E."/>
        </authorList>
    </citation>
    <scope>NUCLEOTIDE SEQUENCE [LARGE SCALE GENOMIC DNA]</scope>
    <source>
        <strain evidence="2 3">G1w1</strain>
    </source>
</reference>
<dbReference type="Proteomes" id="UP000029267">
    <property type="component" value="Unassembled WGS sequence"/>
</dbReference>
<feature type="compositionally biased region" description="Basic residues" evidence="1">
    <location>
        <begin position="1"/>
        <end position="19"/>
    </location>
</feature>
<organism evidence="2 3">
    <name type="scientific">Geobacillus icigianus</name>
    <dbReference type="NCBI Taxonomy" id="1430331"/>
    <lineage>
        <taxon>Bacteria</taxon>
        <taxon>Bacillati</taxon>
        <taxon>Bacillota</taxon>
        <taxon>Bacilli</taxon>
        <taxon>Bacillales</taxon>
        <taxon>Anoxybacillaceae</taxon>
        <taxon>Geobacillus</taxon>
    </lineage>
</organism>
<accession>A0ABU6BI98</accession>
<dbReference type="EMBL" id="JPYA02000002">
    <property type="protein sequence ID" value="MEB3751098.1"/>
    <property type="molecule type" value="Genomic_DNA"/>
</dbReference>
<gene>
    <name evidence="2" type="ORF">EP10_001939</name>
</gene>
<evidence type="ECO:0000313" key="3">
    <source>
        <dbReference type="Proteomes" id="UP000029267"/>
    </source>
</evidence>
<evidence type="ECO:0000256" key="1">
    <source>
        <dbReference type="SAM" id="MobiDB-lite"/>
    </source>
</evidence>
<evidence type="ECO:0000313" key="2">
    <source>
        <dbReference type="EMBL" id="MEB3751098.1"/>
    </source>
</evidence>
<feature type="region of interest" description="Disordered" evidence="1">
    <location>
        <begin position="1"/>
        <end position="56"/>
    </location>
</feature>